<dbReference type="eggNOG" id="ENOG502RVRV">
    <property type="taxonomic scope" value="Eukaryota"/>
</dbReference>
<feature type="region of interest" description="Disordered" evidence="1">
    <location>
        <begin position="157"/>
        <end position="182"/>
    </location>
</feature>
<feature type="domain" description="Borealin C-terminal" evidence="2">
    <location>
        <begin position="191"/>
        <end position="298"/>
    </location>
</feature>
<dbReference type="HOGENOM" id="CLU_931616_0_0_1"/>
<accession>T1I7D9</accession>
<evidence type="ECO:0000313" key="4">
    <source>
        <dbReference type="Proteomes" id="UP000015103"/>
    </source>
</evidence>
<keyword evidence="4" id="KW-1185">Reference proteome</keyword>
<dbReference type="EnsemblMetazoa" id="RPRC012211-RA">
    <property type="protein sequence ID" value="RPRC012211-PA"/>
    <property type="gene ID" value="RPRC012211"/>
</dbReference>
<dbReference type="Proteomes" id="UP000015103">
    <property type="component" value="Unassembled WGS sequence"/>
</dbReference>
<evidence type="ECO:0000256" key="1">
    <source>
        <dbReference type="SAM" id="MobiDB-lite"/>
    </source>
</evidence>
<proteinExistence type="predicted"/>
<feature type="compositionally biased region" description="Low complexity" evidence="1">
    <location>
        <begin position="163"/>
        <end position="176"/>
    </location>
</feature>
<dbReference type="InParanoid" id="T1I7D9"/>
<name>T1I7D9_RHOPR</name>
<dbReference type="EMBL" id="ACPB03006290">
    <property type="status" value="NOT_ANNOTATED_CDS"/>
    <property type="molecule type" value="Genomic_DNA"/>
</dbReference>
<dbReference type="AlphaFoldDB" id="T1I7D9"/>
<reference evidence="3" key="1">
    <citation type="submission" date="2015-05" db="UniProtKB">
        <authorList>
            <consortium name="EnsemblMetazoa"/>
        </authorList>
    </citation>
    <scope>IDENTIFICATION</scope>
</reference>
<organism evidence="3 4">
    <name type="scientific">Rhodnius prolixus</name>
    <name type="common">Triatomid bug</name>
    <dbReference type="NCBI Taxonomy" id="13249"/>
    <lineage>
        <taxon>Eukaryota</taxon>
        <taxon>Metazoa</taxon>
        <taxon>Ecdysozoa</taxon>
        <taxon>Arthropoda</taxon>
        <taxon>Hexapoda</taxon>
        <taxon>Insecta</taxon>
        <taxon>Pterygota</taxon>
        <taxon>Neoptera</taxon>
        <taxon>Paraneoptera</taxon>
        <taxon>Hemiptera</taxon>
        <taxon>Heteroptera</taxon>
        <taxon>Panheteroptera</taxon>
        <taxon>Cimicomorpha</taxon>
        <taxon>Reduviidae</taxon>
        <taxon>Triatominae</taxon>
        <taxon>Rhodnius</taxon>
    </lineage>
</organism>
<dbReference type="STRING" id="13249.T1I7D9"/>
<dbReference type="Pfam" id="PF10512">
    <property type="entry name" value="Borealin"/>
    <property type="match status" value="1"/>
</dbReference>
<sequence>MPTRTRNTLTKESSQMKVLVRESCTFSEPIATSSPNVVKDIKPSGLLNMMPINTMRSLEILGEKVVKEEQFKKEALEEEIERRSKLLCLSVSPDVIYYSCEEEKSNELERNNVDKKSKKQMEEEFLMPPPPPSLSKKELKKAVKKTLNGVDDVAASKPKQMRTRSSSRLLARSNNSELFTQKNTTSLVNDNAFKTPETRGQLRRNLHNIATVTPGPNVNAPQTVLRRPNPGETAISLSGSPLLVASELTSSIPQINIPLRDGRVVAVLAKDGLNPDDIPAIDPQTLSRLKMLHDFLGKL</sequence>
<protein>
    <submittedName>
        <fullName evidence="3">Borealin C-terminal domain-containing protein</fullName>
    </submittedName>
</protein>
<dbReference type="GeneID" id="141447062"/>
<evidence type="ECO:0000313" key="3">
    <source>
        <dbReference type="EnsemblMetazoa" id="RPRC012211-PA"/>
    </source>
</evidence>
<dbReference type="InterPro" id="IPR046466">
    <property type="entry name" value="Borealin_C"/>
</dbReference>
<dbReference type="VEuPathDB" id="VectorBase:RPRC012211"/>
<evidence type="ECO:0000259" key="2">
    <source>
        <dbReference type="Pfam" id="PF10512"/>
    </source>
</evidence>
<dbReference type="RefSeq" id="XP_073970351.1">
    <property type="nucleotide sequence ID" value="XM_074114250.1"/>
</dbReference>